<sequence length="370" mass="40360">MARPSRAHRQVAGKRRAGGPPFHRRHRRAVVTVGTTLALLLAVVTGYAYWLNSQLGDVDRVDTGSLLDRPDPDAGEAINILLLGSDAGEPQSRDQRGTSIAEDTAAAEWPSGKYRSDTIMVVHVAADRRSVQIVSIPRDTLTMIYDENGEPTSEQKVNAAFSEYGPNGAITTVEALTGLDMAHLAIIDWDGFKDLSSAVGGVPVTIPESFRDPQQGVSWEAGEQVLEGEQALAYVRTRYGLLRGDIDRIARQQNFMRSLMNEMLASGTTSNPVRLTRTLGAVTRNLTVDQDWSTADMRALALALRGTRAEDVSFLTAPVAATEDVPGLGNVVRLDEARSAELFEAVARDRVRDYIERYPEDTLADEDQIG</sequence>
<dbReference type="RefSeq" id="WP_344329704.1">
    <property type="nucleotide sequence ID" value="NZ_BAAAPY010000012.1"/>
</dbReference>
<evidence type="ECO:0000256" key="3">
    <source>
        <dbReference type="SAM" id="Phobius"/>
    </source>
</evidence>
<dbReference type="InterPro" id="IPR050922">
    <property type="entry name" value="LytR/CpsA/Psr_CW_biosynth"/>
</dbReference>
<proteinExistence type="inferred from homology"/>
<evidence type="ECO:0000256" key="1">
    <source>
        <dbReference type="ARBA" id="ARBA00006068"/>
    </source>
</evidence>
<evidence type="ECO:0000313" key="5">
    <source>
        <dbReference type="EMBL" id="GAA2084230.1"/>
    </source>
</evidence>
<keyword evidence="3" id="KW-1133">Transmembrane helix</keyword>
<dbReference type="Pfam" id="PF03816">
    <property type="entry name" value="LytR_cpsA_psr"/>
    <property type="match status" value="1"/>
</dbReference>
<comment type="similarity">
    <text evidence="1">Belongs to the LytR/CpsA/Psr (LCP) family.</text>
</comment>
<keyword evidence="3" id="KW-0472">Membrane</keyword>
<dbReference type="PANTHER" id="PTHR33392:SF6">
    <property type="entry name" value="POLYISOPRENYL-TEICHOIC ACID--PEPTIDOGLYCAN TEICHOIC ACID TRANSFERASE TAGU"/>
    <property type="match status" value="1"/>
</dbReference>
<gene>
    <name evidence="5" type="ORF">GCM10009821_26960</name>
</gene>
<keyword evidence="6" id="KW-1185">Reference proteome</keyword>
<reference evidence="6" key="1">
    <citation type="journal article" date="2019" name="Int. J. Syst. Evol. Microbiol.">
        <title>The Global Catalogue of Microorganisms (GCM) 10K type strain sequencing project: providing services to taxonomists for standard genome sequencing and annotation.</title>
        <authorList>
            <consortium name="The Broad Institute Genomics Platform"/>
            <consortium name="The Broad Institute Genome Sequencing Center for Infectious Disease"/>
            <person name="Wu L."/>
            <person name="Ma J."/>
        </authorList>
    </citation>
    <scope>NUCLEOTIDE SEQUENCE [LARGE SCALE GENOMIC DNA]</scope>
    <source>
        <strain evidence="6">JCM 15749</strain>
    </source>
</reference>
<dbReference type="EMBL" id="BAAAPY010000012">
    <property type="protein sequence ID" value="GAA2084230.1"/>
    <property type="molecule type" value="Genomic_DNA"/>
</dbReference>
<dbReference type="Gene3D" id="3.40.630.190">
    <property type="entry name" value="LCP protein"/>
    <property type="match status" value="1"/>
</dbReference>
<dbReference type="PANTHER" id="PTHR33392">
    <property type="entry name" value="POLYISOPRENYL-TEICHOIC ACID--PEPTIDOGLYCAN TEICHOIC ACID TRANSFERASE TAGU"/>
    <property type="match status" value="1"/>
</dbReference>
<evidence type="ECO:0000259" key="4">
    <source>
        <dbReference type="Pfam" id="PF03816"/>
    </source>
</evidence>
<evidence type="ECO:0000313" key="6">
    <source>
        <dbReference type="Proteomes" id="UP001501480"/>
    </source>
</evidence>
<comment type="caution">
    <text evidence="5">The sequence shown here is derived from an EMBL/GenBank/DDBJ whole genome shotgun (WGS) entry which is preliminary data.</text>
</comment>
<evidence type="ECO:0000256" key="2">
    <source>
        <dbReference type="SAM" id="MobiDB-lite"/>
    </source>
</evidence>
<feature type="region of interest" description="Disordered" evidence="2">
    <location>
        <begin position="1"/>
        <end position="25"/>
    </location>
</feature>
<protein>
    <submittedName>
        <fullName evidence="5">LCP family protein</fullName>
    </submittedName>
</protein>
<accession>A0ABP5HQ95</accession>
<keyword evidence="3" id="KW-0812">Transmembrane</keyword>
<feature type="domain" description="Cell envelope-related transcriptional attenuator" evidence="4">
    <location>
        <begin position="115"/>
        <end position="264"/>
    </location>
</feature>
<dbReference type="InterPro" id="IPR004474">
    <property type="entry name" value="LytR_CpsA_psr"/>
</dbReference>
<feature type="transmembrane region" description="Helical" evidence="3">
    <location>
        <begin position="29"/>
        <end position="50"/>
    </location>
</feature>
<dbReference type="NCBIfam" id="TIGR00350">
    <property type="entry name" value="lytR_cpsA_psr"/>
    <property type="match status" value="1"/>
</dbReference>
<name>A0ABP5HQ95_9ACTN</name>
<organism evidence="5 6">
    <name type="scientific">Aeromicrobium halocynthiae</name>
    <dbReference type="NCBI Taxonomy" id="560557"/>
    <lineage>
        <taxon>Bacteria</taxon>
        <taxon>Bacillati</taxon>
        <taxon>Actinomycetota</taxon>
        <taxon>Actinomycetes</taxon>
        <taxon>Propionibacteriales</taxon>
        <taxon>Nocardioidaceae</taxon>
        <taxon>Aeromicrobium</taxon>
    </lineage>
</organism>
<dbReference type="Proteomes" id="UP001501480">
    <property type="component" value="Unassembled WGS sequence"/>
</dbReference>